<dbReference type="EMBL" id="BAABBF010000003">
    <property type="protein sequence ID" value="GAA3708196.1"/>
    <property type="molecule type" value="Genomic_DNA"/>
</dbReference>
<dbReference type="InterPro" id="IPR011250">
    <property type="entry name" value="OMP/PagP_B-barrel"/>
</dbReference>
<dbReference type="Proteomes" id="UP001500523">
    <property type="component" value="Unassembled WGS sequence"/>
</dbReference>
<keyword evidence="4" id="KW-1185">Reference proteome</keyword>
<gene>
    <name evidence="3" type="ORF">GCM10022268_16920</name>
</gene>
<reference evidence="4" key="1">
    <citation type="journal article" date="2019" name="Int. J. Syst. Evol. Microbiol.">
        <title>The Global Catalogue of Microorganisms (GCM) 10K type strain sequencing project: providing services to taxonomists for standard genome sequencing and annotation.</title>
        <authorList>
            <consortium name="The Broad Institute Genomics Platform"/>
            <consortium name="The Broad Institute Genome Sequencing Center for Infectious Disease"/>
            <person name="Wu L."/>
            <person name="Ma J."/>
        </authorList>
    </citation>
    <scope>NUCLEOTIDE SEQUENCE [LARGE SCALE GENOMIC DNA]</scope>
    <source>
        <strain evidence="4">JCM 17498</strain>
    </source>
</reference>
<evidence type="ECO:0000313" key="4">
    <source>
        <dbReference type="Proteomes" id="UP001500523"/>
    </source>
</evidence>
<dbReference type="SUPFAM" id="SSF56925">
    <property type="entry name" value="OMPA-like"/>
    <property type="match status" value="1"/>
</dbReference>
<comment type="caution">
    <text evidence="3">The sequence shown here is derived from an EMBL/GenBank/DDBJ whole genome shotgun (WGS) entry which is preliminary data.</text>
</comment>
<feature type="compositionally biased region" description="Low complexity" evidence="1">
    <location>
        <begin position="26"/>
        <end position="40"/>
    </location>
</feature>
<keyword evidence="2" id="KW-0732">Signal</keyword>
<feature type="signal peptide" evidence="2">
    <location>
        <begin position="1"/>
        <end position="21"/>
    </location>
</feature>
<evidence type="ECO:0008006" key="5">
    <source>
        <dbReference type="Google" id="ProtNLM"/>
    </source>
</evidence>
<accession>A0ABP7DUH9</accession>
<name>A0ABP7DUH9_9SPHN</name>
<evidence type="ECO:0000313" key="3">
    <source>
        <dbReference type="EMBL" id="GAA3708196.1"/>
    </source>
</evidence>
<evidence type="ECO:0000256" key="1">
    <source>
        <dbReference type="SAM" id="MobiDB-lite"/>
    </source>
</evidence>
<sequence length="216" mass="22346">MRTLSLIAALAVSTAAVPAFAQDMSTTTTTTDTTTTTTTDGMSADTARAPDGTRAFGLEPYVAVMGGWEGFDRRVGHGIPNTPLGGDKLDGAIVTGIVGVNVPLGPVFVGAEGEVTKGVDGAIDWGYGAAGRFGFRAGESGLFYGKVGYRWVNFDRFGKDSPDFDAITYGVGAEVGPKDIGLGGLTGNSGLRFRFEVTTFGNADSFRPQAGVVAHF</sequence>
<organism evidence="3 4">
    <name type="scientific">Sphingomonas cynarae</name>
    <dbReference type="NCBI Taxonomy" id="930197"/>
    <lineage>
        <taxon>Bacteria</taxon>
        <taxon>Pseudomonadati</taxon>
        <taxon>Pseudomonadota</taxon>
        <taxon>Alphaproteobacteria</taxon>
        <taxon>Sphingomonadales</taxon>
        <taxon>Sphingomonadaceae</taxon>
        <taxon>Sphingomonas</taxon>
    </lineage>
</organism>
<evidence type="ECO:0000256" key="2">
    <source>
        <dbReference type="SAM" id="SignalP"/>
    </source>
</evidence>
<protein>
    <recommendedName>
        <fullName evidence="5">Opacity protein</fullName>
    </recommendedName>
</protein>
<feature type="region of interest" description="Disordered" evidence="1">
    <location>
        <begin position="26"/>
        <end position="51"/>
    </location>
</feature>
<proteinExistence type="predicted"/>
<feature type="chain" id="PRO_5045676231" description="Opacity protein" evidence="2">
    <location>
        <begin position="22"/>
        <end position="216"/>
    </location>
</feature>
<dbReference type="RefSeq" id="WP_344692911.1">
    <property type="nucleotide sequence ID" value="NZ_BAABBF010000003.1"/>
</dbReference>